<dbReference type="PROSITE" id="PS51471">
    <property type="entry name" value="FE2OG_OXY"/>
    <property type="match status" value="1"/>
</dbReference>
<comment type="caution">
    <text evidence="8">The sequence shown here is derived from an EMBL/GenBank/DDBJ whole genome shotgun (WGS) entry which is preliminary data.</text>
</comment>
<dbReference type="SMART" id="SM00702">
    <property type="entry name" value="P4Hc"/>
    <property type="match status" value="1"/>
</dbReference>
<dbReference type="Pfam" id="PF13640">
    <property type="entry name" value="2OG-FeII_Oxy_3"/>
    <property type="match status" value="1"/>
</dbReference>
<comment type="cofactor">
    <cofactor evidence="1">
        <name>L-ascorbate</name>
        <dbReference type="ChEBI" id="CHEBI:38290"/>
    </cofactor>
</comment>
<proteinExistence type="predicted"/>
<reference evidence="8" key="1">
    <citation type="submission" date="2020-10" db="EMBL/GenBank/DDBJ databases">
        <authorList>
            <person name="Castelo-Branco R."/>
            <person name="Eusebio N."/>
            <person name="Adriana R."/>
            <person name="Vieira A."/>
            <person name="Brugerolle De Fraissinette N."/>
            <person name="Rezende De Castro R."/>
            <person name="Schneider M.P."/>
            <person name="Vasconcelos V."/>
            <person name="Leao P.N."/>
        </authorList>
    </citation>
    <scope>NUCLEOTIDE SEQUENCE</scope>
    <source>
        <strain evidence="8">LEGE 06105</strain>
    </source>
</reference>
<dbReference type="PANTHER" id="PTHR12907">
    <property type="entry name" value="EGL NINE HOMOLOG-RELATED"/>
    <property type="match status" value="1"/>
</dbReference>
<dbReference type="InterPro" id="IPR005123">
    <property type="entry name" value="Oxoglu/Fe-dep_dioxygenase_dom"/>
</dbReference>
<evidence type="ECO:0000256" key="3">
    <source>
        <dbReference type="ARBA" id="ARBA00022896"/>
    </source>
</evidence>
<protein>
    <submittedName>
        <fullName evidence="8">2OG-Fe(II) oxygenase</fullName>
    </submittedName>
</protein>
<dbReference type="GO" id="GO:0005506">
    <property type="term" value="F:iron ion binding"/>
    <property type="evidence" value="ECO:0007669"/>
    <property type="project" value="InterPro"/>
</dbReference>
<evidence type="ECO:0000256" key="2">
    <source>
        <dbReference type="ARBA" id="ARBA00022723"/>
    </source>
</evidence>
<evidence type="ECO:0000313" key="9">
    <source>
        <dbReference type="Proteomes" id="UP000620559"/>
    </source>
</evidence>
<evidence type="ECO:0000256" key="4">
    <source>
        <dbReference type="ARBA" id="ARBA00022964"/>
    </source>
</evidence>
<accession>A0A8J7JU04</accession>
<evidence type="ECO:0000256" key="1">
    <source>
        <dbReference type="ARBA" id="ARBA00001961"/>
    </source>
</evidence>
<name>A0A8J7JU04_9CYAN</name>
<dbReference type="Gene3D" id="2.60.120.620">
    <property type="entry name" value="q2cbj1_9rhob like domain"/>
    <property type="match status" value="1"/>
</dbReference>
<evidence type="ECO:0000256" key="6">
    <source>
        <dbReference type="ARBA" id="ARBA00023004"/>
    </source>
</evidence>
<dbReference type="RefSeq" id="WP_193919258.1">
    <property type="nucleotide sequence ID" value="NZ_JADEWL010000021.1"/>
</dbReference>
<keyword evidence="5" id="KW-0560">Oxidoreductase</keyword>
<dbReference type="GO" id="GO:0031418">
    <property type="term" value="F:L-ascorbic acid binding"/>
    <property type="evidence" value="ECO:0007669"/>
    <property type="project" value="UniProtKB-KW"/>
</dbReference>
<organism evidence="8 9">
    <name type="scientific">Plectonema cf. radiosum LEGE 06105</name>
    <dbReference type="NCBI Taxonomy" id="945769"/>
    <lineage>
        <taxon>Bacteria</taxon>
        <taxon>Bacillati</taxon>
        <taxon>Cyanobacteriota</taxon>
        <taxon>Cyanophyceae</taxon>
        <taxon>Oscillatoriophycideae</taxon>
        <taxon>Oscillatoriales</taxon>
        <taxon>Microcoleaceae</taxon>
        <taxon>Plectonema</taxon>
    </lineage>
</organism>
<evidence type="ECO:0000259" key="7">
    <source>
        <dbReference type="PROSITE" id="PS51471"/>
    </source>
</evidence>
<dbReference type="Proteomes" id="UP000620559">
    <property type="component" value="Unassembled WGS sequence"/>
</dbReference>
<keyword evidence="2" id="KW-0479">Metal-binding</keyword>
<keyword evidence="4" id="KW-0223">Dioxygenase</keyword>
<dbReference type="PANTHER" id="PTHR12907:SF26">
    <property type="entry name" value="HIF PROLYL HYDROXYLASE, ISOFORM C"/>
    <property type="match status" value="1"/>
</dbReference>
<evidence type="ECO:0000313" key="8">
    <source>
        <dbReference type="EMBL" id="MBE9212890.1"/>
    </source>
</evidence>
<evidence type="ECO:0000256" key="5">
    <source>
        <dbReference type="ARBA" id="ARBA00023002"/>
    </source>
</evidence>
<dbReference type="EMBL" id="JADEWL010000021">
    <property type="protein sequence ID" value="MBE9212890.1"/>
    <property type="molecule type" value="Genomic_DNA"/>
</dbReference>
<gene>
    <name evidence="8" type="ORF">IQ247_09325</name>
</gene>
<keyword evidence="9" id="KW-1185">Reference proteome</keyword>
<feature type="domain" description="Fe2OG dioxygenase" evidence="7">
    <location>
        <begin position="186"/>
        <end position="304"/>
    </location>
</feature>
<dbReference type="GO" id="GO:0051213">
    <property type="term" value="F:dioxygenase activity"/>
    <property type="evidence" value="ECO:0007669"/>
    <property type="project" value="UniProtKB-KW"/>
</dbReference>
<sequence>MMLNSKQSHSQPETEFENAEISNILNSLAIKSQQTLEKILDDTETPPSERAEIALKILQIAKYSDKSEQIKVIDNKNIKLPLTVKNSEPAKIAQFPTNNKSTSQTESQFFPANYLQIDNFLPQEEYQKVIDTAFNKQSEFKDSRTVTNTENYRQSLILPGKEFSEVYYLVKNKLLETFPSLINQLKHPEFSVSHVEMQMTAHNDGAFYKAHTDAGSEKTKTRELTYVYYFYQEPKQFSGGELKIYDTEMQGKKIIQKENSRVIEPRNNSIVFFNSRCKHEVLPILCSSGEFKASRFTLNGWLRR</sequence>
<dbReference type="AlphaFoldDB" id="A0A8J7JU04"/>
<keyword evidence="3" id="KW-0847">Vitamin C</keyword>
<dbReference type="InterPro" id="IPR006620">
    <property type="entry name" value="Pro_4_hyd_alph"/>
</dbReference>
<keyword evidence="6" id="KW-0408">Iron</keyword>
<dbReference type="GO" id="GO:0016705">
    <property type="term" value="F:oxidoreductase activity, acting on paired donors, with incorporation or reduction of molecular oxygen"/>
    <property type="evidence" value="ECO:0007669"/>
    <property type="project" value="InterPro"/>
</dbReference>
<dbReference type="InterPro" id="IPR051559">
    <property type="entry name" value="HIF_prolyl_hydroxylases"/>
</dbReference>
<dbReference type="InterPro" id="IPR044862">
    <property type="entry name" value="Pro_4_hyd_alph_FE2OG_OXY"/>
</dbReference>